<dbReference type="RefSeq" id="WP_223905093.1">
    <property type="nucleotide sequence ID" value="NZ_AP024238.1"/>
</dbReference>
<feature type="binding site" evidence="4">
    <location>
        <position position="206"/>
    </location>
    <ligand>
        <name>pyridoxal 5'-phosphate</name>
        <dbReference type="ChEBI" id="CHEBI:597326"/>
    </ligand>
</feature>
<comment type="pathway">
    <text evidence="4 6">Cofactor biosynthesis; NAD(+) biosynthesis; quinolinate from L-kynurenine: step 2/3.</text>
</comment>
<feature type="binding site" evidence="4">
    <location>
        <position position="209"/>
    </location>
    <ligand>
        <name>pyridoxal 5'-phosphate</name>
        <dbReference type="ChEBI" id="CHEBI:597326"/>
    </ligand>
</feature>
<dbReference type="InterPro" id="IPR015424">
    <property type="entry name" value="PyrdxlP-dep_Trfase"/>
</dbReference>
<evidence type="ECO:0000256" key="6">
    <source>
        <dbReference type="PIRNR" id="PIRNR038800"/>
    </source>
</evidence>
<reference evidence="7 8" key="1">
    <citation type="journal article" date="2021" name="Microbiol. Spectr.">
        <title>A Single Bacterium Capable of Oxidation and Reduction of Iron at Circumneutral pH.</title>
        <authorList>
            <person name="Kato S."/>
            <person name="Ohkuma M."/>
        </authorList>
    </citation>
    <scope>NUCLEOTIDE SEQUENCE [LARGE SCALE GENOMIC DNA]</scope>
    <source>
        <strain evidence="7 8">MIZ03</strain>
    </source>
</reference>
<protein>
    <recommendedName>
        <fullName evidence="4 5">Kynureninase</fullName>
        <ecNumber evidence="4 5">3.7.1.3</ecNumber>
    </recommendedName>
    <alternativeName>
        <fullName evidence="4">L-kynurenine hydrolase</fullName>
    </alternativeName>
</protein>
<comment type="catalytic activity">
    <reaction evidence="6">
        <text>3-hydroxy-L-kynurenine + H2O = 3-hydroxyanthranilate + L-alanine + H(+)</text>
        <dbReference type="Rhea" id="RHEA:25143"/>
        <dbReference type="ChEBI" id="CHEBI:15377"/>
        <dbReference type="ChEBI" id="CHEBI:15378"/>
        <dbReference type="ChEBI" id="CHEBI:36559"/>
        <dbReference type="ChEBI" id="CHEBI:57972"/>
        <dbReference type="ChEBI" id="CHEBI:58125"/>
        <dbReference type="EC" id="3.7.1.3"/>
    </reaction>
</comment>
<dbReference type="Gene3D" id="3.90.1150.10">
    <property type="entry name" value="Aspartate Aminotransferase, domain 1"/>
    <property type="match status" value="1"/>
</dbReference>
<comment type="pathway">
    <text evidence="4 6">Amino-acid degradation; L-kynurenine degradation; L-alanine and anthranilate from L-kynurenine: step 1/1.</text>
</comment>
<dbReference type="InterPro" id="IPR015421">
    <property type="entry name" value="PyrdxlP-dep_Trfase_major"/>
</dbReference>
<evidence type="ECO:0000313" key="8">
    <source>
        <dbReference type="Proteomes" id="UP000824366"/>
    </source>
</evidence>
<keyword evidence="2 4" id="KW-0378">Hydrolase</keyword>
<dbReference type="HAMAP" id="MF_01970">
    <property type="entry name" value="Kynureninase"/>
    <property type="match status" value="1"/>
</dbReference>
<comment type="catalytic activity">
    <reaction evidence="4 6">
        <text>L-kynurenine + H2O = anthranilate + L-alanine + H(+)</text>
        <dbReference type="Rhea" id="RHEA:16813"/>
        <dbReference type="ChEBI" id="CHEBI:15377"/>
        <dbReference type="ChEBI" id="CHEBI:15378"/>
        <dbReference type="ChEBI" id="CHEBI:16567"/>
        <dbReference type="ChEBI" id="CHEBI:57959"/>
        <dbReference type="ChEBI" id="CHEBI:57972"/>
        <dbReference type="EC" id="3.7.1.3"/>
    </reaction>
</comment>
<organism evidence="7 8">
    <name type="scientific">Rhodoferax lithotrophicus</name>
    <dbReference type="NCBI Taxonomy" id="2798804"/>
    <lineage>
        <taxon>Bacteria</taxon>
        <taxon>Pseudomonadati</taxon>
        <taxon>Pseudomonadota</taxon>
        <taxon>Betaproteobacteria</taxon>
        <taxon>Burkholderiales</taxon>
        <taxon>Comamonadaceae</taxon>
        <taxon>Rhodoferax</taxon>
    </lineage>
</organism>
<accession>A0ABN6DGD0</accession>
<feature type="binding site" evidence="4">
    <location>
        <begin position="130"/>
        <end position="133"/>
    </location>
    <ligand>
        <name>pyridoxal 5'-phosphate</name>
        <dbReference type="ChEBI" id="CHEBI:597326"/>
    </ligand>
</feature>
<evidence type="ECO:0000256" key="5">
    <source>
        <dbReference type="NCBIfam" id="TIGR01814"/>
    </source>
</evidence>
<keyword evidence="1 4" id="KW-0662">Pyridine nucleotide biosynthesis</keyword>
<feature type="binding site" evidence="4">
    <location>
        <position position="231"/>
    </location>
    <ligand>
        <name>pyridoxal 5'-phosphate</name>
        <dbReference type="ChEBI" id="CHEBI:597326"/>
    </ligand>
</feature>
<feature type="binding site" evidence="4">
    <location>
        <position position="99"/>
    </location>
    <ligand>
        <name>pyridoxal 5'-phosphate</name>
        <dbReference type="ChEBI" id="CHEBI:597326"/>
    </ligand>
</feature>
<sequence>MPLTLADCCALDARDALAPLRHEFKLPDGVIYLDGNSLGAQPKAALMRAQQVICQEWGEGLIRSWNTAGWFALPQKLGDQLAHLIGAKPGEVVVTDSTSVNLFKLLAAALRKQQAIAPHKRVIVSERRNFPTDLYMAQGLMDQLQAHGAPAYELRLMDAPEELAHALQDDVAVLMLTHVNYQTGYMIDMAEATALAHQHGALSLWDLAHSAGAVPVDLNAAQADYAVGCTYKYLNGGPGSPAFLWVHARHQDSFGQPLSGWWSHAQPFDMEPGYLPHQGISRYLCGTQPIIALSMVACGLDIFDKTSMVALREKSLALTTLFMELVQQECAGFALTLITPTDPAKRGSQVSYIHPHGFAVVQALIARGVIPDYREPGIMRFGFTPLYTRFEEVWHATAILKDILQSGSWDQPKFHQRDVVT</sequence>
<dbReference type="SUPFAM" id="SSF53383">
    <property type="entry name" value="PLP-dependent transferases"/>
    <property type="match status" value="1"/>
</dbReference>
<dbReference type="PIRSF" id="PIRSF038800">
    <property type="entry name" value="KYNU"/>
    <property type="match status" value="1"/>
</dbReference>
<evidence type="ECO:0000313" key="7">
    <source>
        <dbReference type="EMBL" id="BCO29213.1"/>
    </source>
</evidence>
<feature type="binding site" evidence="4">
    <location>
        <position position="98"/>
    </location>
    <ligand>
        <name>pyridoxal 5'-phosphate</name>
        <dbReference type="ChEBI" id="CHEBI:597326"/>
    </ligand>
</feature>
<dbReference type="EC" id="3.7.1.3" evidence="4 5"/>
<comment type="similarity">
    <text evidence="4 6">Belongs to the kynureninase family.</text>
</comment>
<evidence type="ECO:0000256" key="1">
    <source>
        <dbReference type="ARBA" id="ARBA00022642"/>
    </source>
</evidence>
<dbReference type="Pfam" id="PF22580">
    <property type="entry name" value="KYNU_C"/>
    <property type="match status" value="1"/>
</dbReference>
<dbReference type="InterPro" id="IPR015422">
    <property type="entry name" value="PyrdxlP-dep_Trfase_small"/>
</dbReference>
<dbReference type="NCBIfam" id="TIGR01814">
    <property type="entry name" value="kynureninase"/>
    <property type="match status" value="1"/>
</dbReference>
<comment type="function">
    <text evidence="4 6">Catalyzes the cleavage of L-kynurenine (L-Kyn) and L-3-hydroxykynurenine (L-3OHKyn) into anthranilic acid (AA) and 3-hydroxyanthranilic acid (3-OHAA), respectively.</text>
</comment>
<dbReference type="EMBL" id="AP024238">
    <property type="protein sequence ID" value="BCO29213.1"/>
    <property type="molecule type" value="Genomic_DNA"/>
</dbReference>
<proteinExistence type="inferred from homology"/>
<gene>
    <name evidence="4" type="primary">kynU</name>
    <name evidence="7" type="ORF">MIZ03_4125</name>
</gene>
<feature type="binding site" evidence="4">
    <location>
        <position position="177"/>
    </location>
    <ligand>
        <name>pyridoxal 5'-phosphate</name>
        <dbReference type="ChEBI" id="CHEBI:597326"/>
    </ligand>
</feature>
<keyword evidence="8" id="KW-1185">Reference proteome</keyword>
<keyword evidence="3 4" id="KW-0663">Pyridoxal phosphate</keyword>
<feature type="modified residue" description="N6-(pyridoxal phosphate)lysine" evidence="4">
    <location>
        <position position="232"/>
    </location>
</feature>
<name>A0ABN6DGD0_9BURK</name>
<dbReference type="PANTHER" id="PTHR14084">
    <property type="entry name" value="KYNURENINASE"/>
    <property type="match status" value="1"/>
</dbReference>
<feature type="binding site" evidence="4">
    <location>
        <position position="261"/>
    </location>
    <ligand>
        <name>pyridoxal 5'-phosphate</name>
        <dbReference type="ChEBI" id="CHEBI:597326"/>
    </ligand>
</feature>
<evidence type="ECO:0000256" key="2">
    <source>
        <dbReference type="ARBA" id="ARBA00022801"/>
    </source>
</evidence>
<feature type="binding site" evidence="4">
    <location>
        <position position="287"/>
    </location>
    <ligand>
        <name>pyridoxal 5'-phosphate</name>
        <dbReference type="ChEBI" id="CHEBI:597326"/>
    </ligand>
</feature>
<dbReference type="Gene3D" id="3.40.640.10">
    <property type="entry name" value="Type I PLP-dependent aspartate aminotransferase-like (Major domain)"/>
    <property type="match status" value="1"/>
</dbReference>
<comment type="cofactor">
    <cofactor evidence="4 6">
        <name>pyridoxal 5'-phosphate</name>
        <dbReference type="ChEBI" id="CHEBI:597326"/>
    </cofactor>
</comment>
<evidence type="ECO:0000256" key="3">
    <source>
        <dbReference type="ARBA" id="ARBA00022898"/>
    </source>
</evidence>
<dbReference type="InterPro" id="IPR010111">
    <property type="entry name" value="Kynureninase"/>
</dbReference>
<dbReference type="Proteomes" id="UP000824366">
    <property type="component" value="Chromosome"/>
</dbReference>
<evidence type="ECO:0000256" key="4">
    <source>
        <dbReference type="HAMAP-Rule" id="MF_01970"/>
    </source>
</evidence>
<comment type="subunit">
    <text evidence="4 6">Homodimer.</text>
</comment>
<dbReference type="PANTHER" id="PTHR14084:SF0">
    <property type="entry name" value="KYNURENINASE"/>
    <property type="match status" value="1"/>
</dbReference>